<feature type="signal peptide" evidence="2">
    <location>
        <begin position="1"/>
        <end position="19"/>
    </location>
</feature>
<dbReference type="Proteomes" id="UP000001070">
    <property type="component" value="Unassembled WGS sequence"/>
</dbReference>
<gene>
    <name evidence="3" type="primary">Dgri\GH24424</name>
    <name evidence="3" type="ORF">Dgri_GH24424</name>
</gene>
<name>B4JLZ9_DROGR</name>
<feature type="region of interest" description="Disordered" evidence="1">
    <location>
        <begin position="104"/>
        <end position="211"/>
    </location>
</feature>
<organism evidence="4">
    <name type="scientific">Drosophila grimshawi</name>
    <name type="common">Hawaiian fruit fly</name>
    <name type="synonym">Idiomyia grimshawi</name>
    <dbReference type="NCBI Taxonomy" id="7222"/>
    <lineage>
        <taxon>Eukaryota</taxon>
        <taxon>Metazoa</taxon>
        <taxon>Ecdysozoa</taxon>
        <taxon>Arthropoda</taxon>
        <taxon>Hexapoda</taxon>
        <taxon>Insecta</taxon>
        <taxon>Pterygota</taxon>
        <taxon>Neoptera</taxon>
        <taxon>Endopterygota</taxon>
        <taxon>Diptera</taxon>
        <taxon>Brachycera</taxon>
        <taxon>Muscomorpha</taxon>
        <taxon>Ephydroidea</taxon>
        <taxon>Drosophilidae</taxon>
        <taxon>Drosophila</taxon>
        <taxon>Hawaiian Drosophila</taxon>
    </lineage>
</organism>
<feature type="compositionally biased region" description="Low complexity" evidence="1">
    <location>
        <begin position="105"/>
        <end position="116"/>
    </location>
</feature>
<protein>
    <submittedName>
        <fullName evidence="3">GH24424</fullName>
    </submittedName>
</protein>
<dbReference type="EMBL" id="CH916371">
    <property type="protein sequence ID" value="EDV91760.1"/>
    <property type="molecule type" value="Genomic_DNA"/>
</dbReference>
<dbReference type="STRING" id="7222.B4JLZ9"/>
<sequence length="262" mass="26242">MSALSAFMIASLTIAVAVAQYYGDSFDSYDYNYGQYDSGNAQGTQTKYVYSDAGTIYSNSGNSDTRSYAYASAGGPNGAKAVAEAPGSNAKPYRTYRPGYTYALPPTDAPVTTAPTTPVPTTPAPTTPPPTTPAPTTPAPTTPAPTTPAPTTPAPTTPAPTTPAPTTPAPTTPAPTTPAPTTPAPTTPAPTTPAPTTPAPTTPAPTTPAPTPPGLNVITIVLNALGLQLLNVNLDTNCLIATAQLTVSQNGVGLLGISGCIV</sequence>
<dbReference type="eggNOG" id="KOG3544">
    <property type="taxonomic scope" value="Eukaryota"/>
</dbReference>
<keyword evidence="2" id="KW-0732">Signal</keyword>
<evidence type="ECO:0000313" key="3">
    <source>
        <dbReference type="EMBL" id="EDV91760.1"/>
    </source>
</evidence>
<dbReference type="AlphaFoldDB" id="B4JLZ9"/>
<proteinExistence type="predicted"/>
<feature type="compositionally biased region" description="Pro residues" evidence="1">
    <location>
        <begin position="117"/>
        <end position="211"/>
    </location>
</feature>
<evidence type="ECO:0000256" key="1">
    <source>
        <dbReference type="SAM" id="MobiDB-lite"/>
    </source>
</evidence>
<keyword evidence="4" id="KW-1185">Reference proteome</keyword>
<reference evidence="3 4" key="1">
    <citation type="journal article" date="2007" name="Nature">
        <title>Evolution of genes and genomes on the Drosophila phylogeny.</title>
        <authorList>
            <consortium name="Drosophila 12 Genomes Consortium"/>
            <person name="Clark A.G."/>
            <person name="Eisen M.B."/>
            <person name="Smith D.R."/>
            <person name="Bergman C.M."/>
            <person name="Oliver B."/>
            <person name="Markow T.A."/>
            <person name="Kaufman T.C."/>
            <person name="Kellis M."/>
            <person name="Gelbart W."/>
            <person name="Iyer V.N."/>
            <person name="Pollard D.A."/>
            <person name="Sackton T.B."/>
            <person name="Larracuente A.M."/>
            <person name="Singh N.D."/>
            <person name="Abad J.P."/>
            <person name="Abt D.N."/>
            <person name="Adryan B."/>
            <person name="Aguade M."/>
            <person name="Akashi H."/>
            <person name="Anderson W.W."/>
            <person name="Aquadro C.F."/>
            <person name="Ardell D.H."/>
            <person name="Arguello R."/>
            <person name="Artieri C.G."/>
            <person name="Barbash D.A."/>
            <person name="Barker D."/>
            <person name="Barsanti P."/>
            <person name="Batterham P."/>
            <person name="Batzoglou S."/>
            <person name="Begun D."/>
            <person name="Bhutkar A."/>
            <person name="Blanco E."/>
            <person name="Bosak S.A."/>
            <person name="Bradley R.K."/>
            <person name="Brand A.D."/>
            <person name="Brent M.R."/>
            <person name="Brooks A.N."/>
            <person name="Brown R.H."/>
            <person name="Butlin R.K."/>
            <person name="Caggese C."/>
            <person name="Calvi B.R."/>
            <person name="Bernardo de Carvalho A."/>
            <person name="Caspi A."/>
            <person name="Castrezana S."/>
            <person name="Celniker S.E."/>
            <person name="Chang J.L."/>
            <person name="Chapple C."/>
            <person name="Chatterji S."/>
            <person name="Chinwalla A."/>
            <person name="Civetta A."/>
            <person name="Clifton S.W."/>
            <person name="Comeron J.M."/>
            <person name="Costello J.C."/>
            <person name="Coyne J.A."/>
            <person name="Daub J."/>
            <person name="David R.G."/>
            <person name="Delcher A.L."/>
            <person name="Delehaunty K."/>
            <person name="Do C.B."/>
            <person name="Ebling H."/>
            <person name="Edwards K."/>
            <person name="Eickbush T."/>
            <person name="Evans J.D."/>
            <person name="Filipski A."/>
            <person name="Findeiss S."/>
            <person name="Freyhult E."/>
            <person name="Fulton L."/>
            <person name="Fulton R."/>
            <person name="Garcia A.C."/>
            <person name="Gardiner A."/>
            <person name="Garfield D.A."/>
            <person name="Garvin B.E."/>
            <person name="Gibson G."/>
            <person name="Gilbert D."/>
            <person name="Gnerre S."/>
            <person name="Godfrey J."/>
            <person name="Good R."/>
            <person name="Gotea V."/>
            <person name="Gravely B."/>
            <person name="Greenberg A.J."/>
            <person name="Griffiths-Jones S."/>
            <person name="Gross S."/>
            <person name="Guigo R."/>
            <person name="Gustafson E.A."/>
            <person name="Haerty W."/>
            <person name="Hahn M.W."/>
            <person name="Halligan D.L."/>
            <person name="Halpern A.L."/>
            <person name="Halter G.M."/>
            <person name="Han M.V."/>
            <person name="Heger A."/>
            <person name="Hillier L."/>
            <person name="Hinrichs A.S."/>
            <person name="Holmes I."/>
            <person name="Hoskins R.A."/>
            <person name="Hubisz M.J."/>
            <person name="Hultmark D."/>
            <person name="Huntley M.A."/>
            <person name="Jaffe D.B."/>
            <person name="Jagadeeshan S."/>
            <person name="Jeck W.R."/>
            <person name="Johnson J."/>
            <person name="Jones C.D."/>
            <person name="Jordan W.C."/>
            <person name="Karpen G.H."/>
            <person name="Kataoka E."/>
            <person name="Keightley P.D."/>
            <person name="Kheradpour P."/>
            <person name="Kirkness E.F."/>
            <person name="Koerich L.B."/>
            <person name="Kristiansen K."/>
            <person name="Kudrna D."/>
            <person name="Kulathinal R.J."/>
            <person name="Kumar S."/>
            <person name="Kwok R."/>
            <person name="Lander E."/>
            <person name="Langley C.H."/>
            <person name="Lapoint R."/>
            <person name="Lazzaro B.P."/>
            <person name="Lee S.J."/>
            <person name="Levesque L."/>
            <person name="Li R."/>
            <person name="Lin C.F."/>
            <person name="Lin M.F."/>
            <person name="Lindblad-Toh K."/>
            <person name="Llopart A."/>
            <person name="Long M."/>
            <person name="Low L."/>
            <person name="Lozovsky E."/>
            <person name="Lu J."/>
            <person name="Luo M."/>
            <person name="Machado C.A."/>
            <person name="Makalowski W."/>
            <person name="Marzo M."/>
            <person name="Matsuda M."/>
            <person name="Matzkin L."/>
            <person name="McAllister B."/>
            <person name="McBride C.S."/>
            <person name="McKernan B."/>
            <person name="McKernan K."/>
            <person name="Mendez-Lago M."/>
            <person name="Minx P."/>
            <person name="Mollenhauer M.U."/>
            <person name="Montooth K."/>
            <person name="Mount S.M."/>
            <person name="Mu X."/>
            <person name="Myers E."/>
            <person name="Negre B."/>
            <person name="Newfeld S."/>
            <person name="Nielsen R."/>
            <person name="Noor M.A."/>
            <person name="O'Grady P."/>
            <person name="Pachter L."/>
            <person name="Papaceit M."/>
            <person name="Parisi M.J."/>
            <person name="Parisi M."/>
            <person name="Parts L."/>
            <person name="Pedersen J.S."/>
            <person name="Pesole G."/>
            <person name="Phillippy A.M."/>
            <person name="Ponting C.P."/>
            <person name="Pop M."/>
            <person name="Porcelli D."/>
            <person name="Powell J.R."/>
            <person name="Prohaska S."/>
            <person name="Pruitt K."/>
            <person name="Puig M."/>
            <person name="Quesneville H."/>
            <person name="Ram K.R."/>
            <person name="Rand D."/>
            <person name="Rasmussen M.D."/>
            <person name="Reed L.K."/>
            <person name="Reenan R."/>
            <person name="Reily A."/>
            <person name="Remington K.A."/>
            <person name="Rieger T.T."/>
            <person name="Ritchie M.G."/>
            <person name="Robin C."/>
            <person name="Rogers Y.H."/>
            <person name="Rohde C."/>
            <person name="Rozas J."/>
            <person name="Rubenfield M.J."/>
            <person name="Ruiz A."/>
            <person name="Russo S."/>
            <person name="Salzberg S.L."/>
            <person name="Sanchez-Gracia A."/>
            <person name="Saranga D.J."/>
            <person name="Sato H."/>
            <person name="Schaeffer S.W."/>
            <person name="Schatz M.C."/>
            <person name="Schlenke T."/>
            <person name="Schwartz R."/>
            <person name="Segarra C."/>
            <person name="Singh R.S."/>
            <person name="Sirot L."/>
            <person name="Sirota M."/>
            <person name="Sisneros N.B."/>
            <person name="Smith C.D."/>
            <person name="Smith T.F."/>
            <person name="Spieth J."/>
            <person name="Stage D.E."/>
            <person name="Stark A."/>
            <person name="Stephan W."/>
            <person name="Strausberg R.L."/>
            <person name="Strempel S."/>
            <person name="Sturgill D."/>
            <person name="Sutton G."/>
            <person name="Sutton G.G."/>
            <person name="Tao W."/>
            <person name="Teichmann S."/>
            <person name="Tobari Y.N."/>
            <person name="Tomimura Y."/>
            <person name="Tsolas J.M."/>
            <person name="Valente V.L."/>
            <person name="Venter E."/>
            <person name="Venter J.C."/>
            <person name="Vicario S."/>
            <person name="Vieira F.G."/>
            <person name="Vilella A.J."/>
            <person name="Villasante A."/>
            <person name="Walenz B."/>
            <person name="Wang J."/>
            <person name="Wasserman M."/>
            <person name="Watts T."/>
            <person name="Wilson D."/>
            <person name="Wilson R.K."/>
            <person name="Wing R.A."/>
            <person name="Wolfner M.F."/>
            <person name="Wong A."/>
            <person name="Wong G.K."/>
            <person name="Wu C.I."/>
            <person name="Wu G."/>
            <person name="Yamamoto D."/>
            <person name="Yang H.P."/>
            <person name="Yang S.P."/>
            <person name="Yorke J.A."/>
            <person name="Yoshida K."/>
            <person name="Zdobnov E."/>
            <person name="Zhang P."/>
            <person name="Zhang Y."/>
            <person name="Zimin A.V."/>
            <person name="Baldwin J."/>
            <person name="Abdouelleil A."/>
            <person name="Abdulkadir J."/>
            <person name="Abebe A."/>
            <person name="Abera B."/>
            <person name="Abreu J."/>
            <person name="Acer S.C."/>
            <person name="Aftuck L."/>
            <person name="Alexander A."/>
            <person name="An P."/>
            <person name="Anderson E."/>
            <person name="Anderson S."/>
            <person name="Arachi H."/>
            <person name="Azer M."/>
            <person name="Bachantsang P."/>
            <person name="Barry A."/>
            <person name="Bayul T."/>
            <person name="Berlin A."/>
            <person name="Bessette D."/>
            <person name="Bloom T."/>
            <person name="Blye J."/>
            <person name="Boguslavskiy L."/>
            <person name="Bonnet C."/>
            <person name="Boukhgalter B."/>
            <person name="Bourzgui I."/>
            <person name="Brown A."/>
            <person name="Cahill P."/>
            <person name="Channer S."/>
            <person name="Cheshatsang Y."/>
            <person name="Chuda L."/>
            <person name="Citroen M."/>
            <person name="Collymore A."/>
            <person name="Cooke P."/>
            <person name="Costello M."/>
            <person name="D'Aco K."/>
            <person name="Daza R."/>
            <person name="De Haan G."/>
            <person name="DeGray S."/>
            <person name="DeMaso C."/>
            <person name="Dhargay N."/>
            <person name="Dooley K."/>
            <person name="Dooley E."/>
            <person name="Doricent M."/>
            <person name="Dorje P."/>
            <person name="Dorjee K."/>
            <person name="Dupes A."/>
            <person name="Elong R."/>
            <person name="Falk J."/>
            <person name="Farina A."/>
            <person name="Faro S."/>
            <person name="Ferguson D."/>
            <person name="Fisher S."/>
            <person name="Foley C.D."/>
            <person name="Franke A."/>
            <person name="Friedrich D."/>
            <person name="Gadbois L."/>
            <person name="Gearin G."/>
            <person name="Gearin C.R."/>
            <person name="Giannoukos G."/>
            <person name="Goode T."/>
            <person name="Graham J."/>
            <person name="Grandbois E."/>
            <person name="Grewal S."/>
            <person name="Gyaltsen K."/>
            <person name="Hafez N."/>
            <person name="Hagos B."/>
            <person name="Hall J."/>
            <person name="Henson C."/>
            <person name="Hollinger A."/>
            <person name="Honan T."/>
            <person name="Huard M.D."/>
            <person name="Hughes L."/>
            <person name="Hurhula B."/>
            <person name="Husby M.E."/>
            <person name="Kamat A."/>
            <person name="Kanga B."/>
            <person name="Kashin S."/>
            <person name="Khazanovich D."/>
            <person name="Kisner P."/>
            <person name="Lance K."/>
            <person name="Lara M."/>
            <person name="Lee W."/>
            <person name="Lennon N."/>
            <person name="Letendre F."/>
            <person name="LeVine R."/>
            <person name="Lipovsky A."/>
            <person name="Liu X."/>
            <person name="Liu J."/>
            <person name="Liu S."/>
            <person name="Lokyitsang T."/>
            <person name="Lokyitsang Y."/>
            <person name="Lubonja R."/>
            <person name="Lui A."/>
            <person name="MacDonald P."/>
            <person name="Magnisalis V."/>
            <person name="Maru K."/>
            <person name="Matthews C."/>
            <person name="McCusker W."/>
            <person name="McDonough S."/>
            <person name="Mehta T."/>
            <person name="Meldrim J."/>
            <person name="Meneus L."/>
            <person name="Mihai O."/>
            <person name="Mihalev A."/>
            <person name="Mihova T."/>
            <person name="Mittelman R."/>
            <person name="Mlenga V."/>
            <person name="Montmayeur A."/>
            <person name="Mulrain L."/>
            <person name="Navidi A."/>
            <person name="Naylor J."/>
            <person name="Negash T."/>
            <person name="Nguyen T."/>
            <person name="Nguyen N."/>
            <person name="Nicol R."/>
            <person name="Norbu C."/>
            <person name="Norbu N."/>
            <person name="Novod N."/>
            <person name="O'Neill B."/>
            <person name="Osman S."/>
            <person name="Markiewicz E."/>
            <person name="Oyono O.L."/>
            <person name="Patti C."/>
            <person name="Phunkhang P."/>
            <person name="Pierre F."/>
            <person name="Priest M."/>
            <person name="Raghuraman S."/>
            <person name="Rege F."/>
            <person name="Reyes R."/>
            <person name="Rise C."/>
            <person name="Rogov P."/>
            <person name="Ross K."/>
            <person name="Ryan E."/>
            <person name="Settipalli S."/>
            <person name="Shea T."/>
            <person name="Sherpa N."/>
            <person name="Shi L."/>
            <person name="Shih D."/>
            <person name="Sparrow T."/>
            <person name="Spaulding J."/>
            <person name="Stalker J."/>
            <person name="Stange-Thomann N."/>
            <person name="Stavropoulos S."/>
            <person name="Stone C."/>
            <person name="Strader C."/>
            <person name="Tesfaye S."/>
            <person name="Thomson T."/>
            <person name="Thoulutsang Y."/>
            <person name="Thoulutsang D."/>
            <person name="Topham K."/>
            <person name="Topping I."/>
            <person name="Tsamla T."/>
            <person name="Vassiliev H."/>
            <person name="Vo A."/>
            <person name="Wangchuk T."/>
            <person name="Wangdi T."/>
            <person name="Weiand M."/>
            <person name="Wilkinson J."/>
            <person name="Wilson A."/>
            <person name="Yadav S."/>
            <person name="Young G."/>
            <person name="Yu Q."/>
            <person name="Zembek L."/>
            <person name="Zhong D."/>
            <person name="Zimmer A."/>
            <person name="Zwirko Z."/>
            <person name="Jaffe D.B."/>
            <person name="Alvarez P."/>
            <person name="Brockman W."/>
            <person name="Butler J."/>
            <person name="Chin C."/>
            <person name="Gnerre S."/>
            <person name="Grabherr M."/>
            <person name="Kleber M."/>
            <person name="Mauceli E."/>
            <person name="MacCallum I."/>
        </authorList>
    </citation>
    <scope>NUCLEOTIDE SEQUENCE [LARGE SCALE GENOMIC DNA]</scope>
    <source>
        <strain evidence="4">Tucson 15287-2541.00</strain>
    </source>
</reference>
<accession>B4JLZ9</accession>
<feature type="chain" id="PRO_5002812513" evidence="2">
    <location>
        <begin position="20"/>
        <end position="262"/>
    </location>
</feature>
<dbReference type="HOGENOM" id="CLU_1062714_0_0_1"/>
<dbReference type="InParanoid" id="B4JLZ9"/>
<evidence type="ECO:0000313" key="4">
    <source>
        <dbReference type="Proteomes" id="UP000001070"/>
    </source>
</evidence>
<dbReference type="OMA" id="RSYAYAS"/>
<evidence type="ECO:0000256" key="2">
    <source>
        <dbReference type="SAM" id="SignalP"/>
    </source>
</evidence>